<feature type="region of interest" description="Disordered" evidence="1">
    <location>
        <begin position="121"/>
        <end position="166"/>
    </location>
</feature>
<dbReference type="Proteomes" id="UP000502549">
    <property type="component" value="Chromosome"/>
</dbReference>
<proteinExistence type="predicted"/>
<protein>
    <submittedName>
        <fullName evidence="2">Uncharacterized protein</fullName>
    </submittedName>
</protein>
<sequence length="166" mass="17526">MNEKEAFGLGLRRLRLIQGIPQQVFLPVVSLSYASVVERGKKLAALDTIGGMAAVLGLHPLTLVAAMYTEMEDVGFDDLIEGLQNDVTRLASLPLSEGVGKDARNRAEDVADAVQWLNKRGKLKKTSATKAPAKKPGARSSSKKQGASDVEGATPAEPSKGTLGTV</sequence>
<reference evidence="2 3" key="1">
    <citation type="submission" date="2020-02" db="EMBL/GenBank/DDBJ databases">
        <title>Complete genome sequence of Pseudomonas multiresinivorans ORNL1.</title>
        <authorList>
            <person name="Podar M."/>
        </authorList>
    </citation>
    <scope>NUCLEOTIDE SEQUENCE [LARGE SCALE GENOMIC DNA]</scope>
    <source>
        <strain evidence="3">populi</strain>
    </source>
</reference>
<gene>
    <name evidence="2" type="ORF">G4G71_19510</name>
</gene>
<evidence type="ECO:0000256" key="1">
    <source>
        <dbReference type="SAM" id="MobiDB-lite"/>
    </source>
</evidence>
<evidence type="ECO:0000313" key="2">
    <source>
        <dbReference type="EMBL" id="QJP09969.1"/>
    </source>
</evidence>
<name>A0A7Z3BN38_9PSED</name>
<dbReference type="RefSeq" id="WP_169939615.1">
    <property type="nucleotide sequence ID" value="NZ_CP048833.1"/>
</dbReference>
<organism evidence="2 3">
    <name type="scientific">Pseudomonas multiresinivorans</name>
    <dbReference type="NCBI Taxonomy" id="95301"/>
    <lineage>
        <taxon>Bacteria</taxon>
        <taxon>Pseudomonadati</taxon>
        <taxon>Pseudomonadota</taxon>
        <taxon>Gammaproteobacteria</taxon>
        <taxon>Pseudomonadales</taxon>
        <taxon>Pseudomonadaceae</taxon>
        <taxon>Pseudomonas</taxon>
    </lineage>
</organism>
<dbReference type="AlphaFoldDB" id="A0A7Z3BN38"/>
<dbReference type="KEGG" id="pmui:G4G71_19510"/>
<evidence type="ECO:0000313" key="3">
    <source>
        <dbReference type="Proteomes" id="UP000502549"/>
    </source>
</evidence>
<feature type="compositionally biased region" description="Basic residues" evidence="1">
    <location>
        <begin position="121"/>
        <end position="137"/>
    </location>
</feature>
<keyword evidence="3" id="KW-1185">Reference proteome</keyword>
<accession>A0A7Z3BN38</accession>
<dbReference type="EMBL" id="CP048833">
    <property type="protein sequence ID" value="QJP09969.1"/>
    <property type="molecule type" value="Genomic_DNA"/>
</dbReference>